<dbReference type="GO" id="GO:0008519">
    <property type="term" value="F:ammonium channel activity"/>
    <property type="evidence" value="ECO:0007669"/>
    <property type="project" value="InterPro"/>
</dbReference>
<evidence type="ECO:0000256" key="2">
    <source>
        <dbReference type="ARBA" id="ARBA00022692"/>
    </source>
</evidence>
<dbReference type="InterPro" id="IPR029020">
    <property type="entry name" value="Ammonium/urea_transptr"/>
</dbReference>
<evidence type="ECO:0000256" key="1">
    <source>
        <dbReference type="ARBA" id="ARBA00004141"/>
    </source>
</evidence>
<comment type="caution">
    <text evidence="6">The sequence shown here is derived from an EMBL/GenBank/DDBJ whole genome shotgun (WGS) entry which is preliminary data.</text>
</comment>
<dbReference type="Gene3D" id="1.10.3430.10">
    <property type="entry name" value="Ammonium transporter AmtB like domains"/>
    <property type="match status" value="1"/>
</dbReference>
<dbReference type="PANTHER" id="PTHR11730:SF58">
    <property type="entry name" value="AMMONIUM TRANSPORTER"/>
    <property type="match status" value="1"/>
</dbReference>
<reference evidence="6 7" key="1">
    <citation type="journal article" date="2024" name="BMC Genomics">
        <title>De novo assembly and annotation of Popillia japonica's genome with initial clues to its potential as an invasive pest.</title>
        <authorList>
            <person name="Cucini C."/>
            <person name="Boschi S."/>
            <person name="Funari R."/>
            <person name="Cardaioli E."/>
            <person name="Iannotti N."/>
            <person name="Marturano G."/>
            <person name="Paoli F."/>
            <person name="Bruttini M."/>
            <person name="Carapelli A."/>
            <person name="Frati F."/>
            <person name="Nardi F."/>
        </authorList>
    </citation>
    <scope>NUCLEOTIDE SEQUENCE [LARGE SCALE GENOMIC DNA]</scope>
    <source>
        <strain evidence="6">DMR45628</strain>
    </source>
</reference>
<dbReference type="Proteomes" id="UP001458880">
    <property type="component" value="Unassembled WGS sequence"/>
</dbReference>
<dbReference type="AlphaFoldDB" id="A0AAW1MCM6"/>
<dbReference type="GO" id="GO:0005886">
    <property type="term" value="C:plasma membrane"/>
    <property type="evidence" value="ECO:0007669"/>
    <property type="project" value="TreeGrafter"/>
</dbReference>
<comment type="subcellular location">
    <subcellularLocation>
        <location evidence="1">Membrane</location>
        <topology evidence="1">Multi-pass membrane protein</topology>
    </subcellularLocation>
</comment>
<sequence length="78" mass="8833">MTSTAPNTFENETETTPWYYDMSLEDTNWIITSSFMIFTMQTGFGMLESGCVSIKNEVNIMMKNVVLVAFPLKTKSTS</sequence>
<evidence type="ECO:0000313" key="7">
    <source>
        <dbReference type="Proteomes" id="UP001458880"/>
    </source>
</evidence>
<evidence type="ECO:0000259" key="5">
    <source>
        <dbReference type="Pfam" id="PF00909"/>
    </source>
</evidence>
<gene>
    <name evidence="6" type="ORF">QE152_g8290</name>
</gene>
<keyword evidence="2" id="KW-0812">Transmembrane</keyword>
<dbReference type="SUPFAM" id="SSF111352">
    <property type="entry name" value="Ammonium transporter"/>
    <property type="match status" value="1"/>
</dbReference>
<organism evidence="6 7">
    <name type="scientific">Popillia japonica</name>
    <name type="common">Japanese beetle</name>
    <dbReference type="NCBI Taxonomy" id="7064"/>
    <lineage>
        <taxon>Eukaryota</taxon>
        <taxon>Metazoa</taxon>
        <taxon>Ecdysozoa</taxon>
        <taxon>Arthropoda</taxon>
        <taxon>Hexapoda</taxon>
        <taxon>Insecta</taxon>
        <taxon>Pterygota</taxon>
        <taxon>Neoptera</taxon>
        <taxon>Endopterygota</taxon>
        <taxon>Coleoptera</taxon>
        <taxon>Polyphaga</taxon>
        <taxon>Scarabaeiformia</taxon>
        <taxon>Scarabaeidae</taxon>
        <taxon>Rutelinae</taxon>
        <taxon>Popillia</taxon>
    </lineage>
</organism>
<keyword evidence="3" id="KW-1133">Transmembrane helix</keyword>
<dbReference type="Pfam" id="PF00909">
    <property type="entry name" value="Ammonium_transp"/>
    <property type="match status" value="1"/>
</dbReference>
<proteinExistence type="predicted"/>
<keyword evidence="7" id="KW-1185">Reference proteome</keyword>
<feature type="domain" description="Ammonium transporter AmtB-like" evidence="5">
    <location>
        <begin position="29"/>
        <end position="69"/>
    </location>
</feature>
<keyword evidence="4" id="KW-0472">Membrane</keyword>
<evidence type="ECO:0000256" key="3">
    <source>
        <dbReference type="ARBA" id="ARBA00022989"/>
    </source>
</evidence>
<evidence type="ECO:0000256" key="4">
    <source>
        <dbReference type="ARBA" id="ARBA00023136"/>
    </source>
</evidence>
<dbReference type="EMBL" id="JASPKY010000065">
    <property type="protein sequence ID" value="KAK9743820.1"/>
    <property type="molecule type" value="Genomic_DNA"/>
</dbReference>
<accession>A0AAW1MCM6</accession>
<evidence type="ECO:0000313" key="6">
    <source>
        <dbReference type="EMBL" id="KAK9743820.1"/>
    </source>
</evidence>
<dbReference type="GO" id="GO:0097272">
    <property type="term" value="P:ammonium homeostasis"/>
    <property type="evidence" value="ECO:0007669"/>
    <property type="project" value="TreeGrafter"/>
</dbReference>
<name>A0AAW1MCM6_POPJA</name>
<protein>
    <submittedName>
        <fullName evidence="6">Ammonium Transporter Family</fullName>
    </submittedName>
</protein>
<dbReference type="PANTHER" id="PTHR11730">
    <property type="entry name" value="AMMONIUM TRANSPORTER"/>
    <property type="match status" value="1"/>
</dbReference>
<dbReference type="InterPro" id="IPR024041">
    <property type="entry name" value="NH4_transpt_AmtB-like_dom"/>
</dbReference>